<accession>A0A9X2MI21</accession>
<evidence type="ECO:0000313" key="3">
    <source>
        <dbReference type="EMBL" id="MCR2043465.1"/>
    </source>
</evidence>
<dbReference type="AlphaFoldDB" id="A0A9X2MI21"/>
<keyword evidence="4" id="KW-1185">Reference proteome</keyword>
<protein>
    <submittedName>
        <fullName evidence="3">Sulfurtransferase TusA family protein</fullName>
    </submittedName>
</protein>
<organism evidence="3 4">
    <name type="scientific">Anaerosalibacter massiliensis</name>
    <dbReference type="NCBI Taxonomy" id="1347392"/>
    <lineage>
        <taxon>Bacteria</taxon>
        <taxon>Bacillati</taxon>
        <taxon>Bacillota</taxon>
        <taxon>Tissierellia</taxon>
        <taxon>Tissierellales</taxon>
        <taxon>Sporanaerobacteraceae</taxon>
        <taxon>Anaerosalibacter</taxon>
    </lineage>
</organism>
<evidence type="ECO:0000313" key="4">
    <source>
        <dbReference type="Proteomes" id="UP001142078"/>
    </source>
</evidence>
<dbReference type="Pfam" id="PF01206">
    <property type="entry name" value="TusA"/>
    <property type="match status" value="1"/>
</dbReference>
<dbReference type="SUPFAM" id="SSF64307">
    <property type="entry name" value="SirA-like"/>
    <property type="match status" value="1"/>
</dbReference>
<comment type="similarity">
    <text evidence="1">Belongs to the sulfur carrier protein TusA family.</text>
</comment>
<evidence type="ECO:0000256" key="1">
    <source>
        <dbReference type="ARBA" id="ARBA00008984"/>
    </source>
</evidence>
<feature type="domain" description="UPF0033" evidence="2">
    <location>
        <begin position="4"/>
        <end position="70"/>
    </location>
</feature>
<dbReference type="Proteomes" id="UP001142078">
    <property type="component" value="Unassembled WGS sequence"/>
</dbReference>
<comment type="caution">
    <text evidence="3">The sequence shown here is derived from an EMBL/GenBank/DDBJ whole genome shotgun (WGS) entry which is preliminary data.</text>
</comment>
<gene>
    <name evidence="3" type="ORF">NSA23_04965</name>
</gene>
<dbReference type="OrthoDB" id="9797352at2"/>
<dbReference type="PANTHER" id="PTHR33279">
    <property type="entry name" value="SULFUR CARRIER PROTEIN YEDF-RELATED"/>
    <property type="match status" value="1"/>
</dbReference>
<proteinExistence type="inferred from homology"/>
<dbReference type="InterPro" id="IPR001455">
    <property type="entry name" value="TusA-like"/>
</dbReference>
<dbReference type="RefSeq" id="WP_042679436.1">
    <property type="nucleotide sequence ID" value="NZ_CABKTM010000013.1"/>
</dbReference>
<dbReference type="Gene3D" id="3.30.110.40">
    <property type="entry name" value="TusA-like domain"/>
    <property type="match status" value="1"/>
</dbReference>
<reference evidence="3" key="1">
    <citation type="submission" date="2022-07" db="EMBL/GenBank/DDBJ databases">
        <title>Enhanced cultured diversity of the mouse gut microbiota enables custom-made synthetic communities.</title>
        <authorList>
            <person name="Afrizal A."/>
        </authorList>
    </citation>
    <scope>NUCLEOTIDE SEQUENCE</scope>
    <source>
        <strain evidence="3">DSM 29482</strain>
    </source>
</reference>
<dbReference type="PANTHER" id="PTHR33279:SF6">
    <property type="entry name" value="SULFUR CARRIER PROTEIN YEDF-RELATED"/>
    <property type="match status" value="1"/>
</dbReference>
<dbReference type="CDD" id="cd03421">
    <property type="entry name" value="SirA_like_N"/>
    <property type="match status" value="1"/>
</dbReference>
<name>A0A9X2MI21_9FIRM</name>
<dbReference type="InterPro" id="IPR036868">
    <property type="entry name" value="TusA-like_sf"/>
</dbReference>
<evidence type="ECO:0000259" key="2">
    <source>
        <dbReference type="Pfam" id="PF01206"/>
    </source>
</evidence>
<dbReference type="EMBL" id="JANJZL010000002">
    <property type="protein sequence ID" value="MCR2043465.1"/>
    <property type="molecule type" value="Genomic_DNA"/>
</dbReference>
<sequence>MATIVDARGRSCPEPVIMTKNALDKNLSENFDILVDAEVAVENVTRFATNKGYKVNVEEDKGYFILQIRK</sequence>